<feature type="region of interest" description="Disordered" evidence="6">
    <location>
        <begin position="1277"/>
        <end position="1314"/>
    </location>
</feature>
<dbReference type="GO" id="GO:0002926">
    <property type="term" value="P:tRNA wobble base 5-methoxycarbonylmethyl-2-thiouridinylation"/>
    <property type="evidence" value="ECO:0007669"/>
    <property type="project" value="TreeGrafter"/>
</dbReference>
<dbReference type="STRING" id="1328760.A0A165J594"/>
<evidence type="ECO:0000256" key="4">
    <source>
        <dbReference type="ARBA" id="ARBA00022694"/>
    </source>
</evidence>
<dbReference type="UniPathway" id="UPA00988"/>
<dbReference type="InParanoid" id="A0A165J594"/>
<keyword evidence="3 5" id="KW-0963">Cytoplasm</keyword>
<dbReference type="SUPFAM" id="SSF82171">
    <property type="entry name" value="DPP6 N-terminal domain-like"/>
    <property type="match status" value="1"/>
</dbReference>
<protein>
    <recommendedName>
        <fullName evidence="5">Elongator complex protein 1</fullName>
    </recommendedName>
</protein>
<dbReference type="PANTHER" id="PTHR12747:SF0">
    <property type="entry name" value="ELONGATOR COMPLEX PROTEIN 1"/>
    <property type="match status" value="1"/>
</dbReference>
<evidence type="ECO:0000259" key="8">
    <source>
        <dbReference type="Pfam" id="PF23797"/>
    </source>
</evidence>
<sequence>MRNLKNVHHSVVPFSDLPLTATVWDAATDALICACGPSPTNATIQLKRLEGPAPGKVPAIDSNKNQVRDIVAWDAPCPLPDLACDKILDLHYFSDTQTACLVLEGGDVIIVREQPLPGENQIEILGSVDVGISAAGWSPDEELLAICTRSNTLLFMSREFESITEATLTPEDVNVSAHVSVGWGKRETQFQGKRAKALRDPTVPEKIDQGTLSPYDNGRITITWRGDGAYLAISTIESNQRRLIRVYSREGMLDNVSEPVDGLEGALSWRPAGNLMATIQRFEDHAKVVFFERNGLRHGEFPLRVDSEDLKTWARDITVRWNIDSTVLAVCFTDRVQLWTMGNYHYYLKQELLTSSSEDRSEAVSVTWHTEKALSLSIFYGVAGQRLEYIFDVAKGSTSPPNDFGAVAVIDGKTLKLTPLRLANTPPPMALHEAPLSNVAVDAAISCSGSRIAVLHRNQISLFEWKLDVKPIPAPTEQKRLELPVAENAQARQIAFLGDRTVIVLVSEEGSSTIFSFNFDSGELLGCDEISGPGISRLFPREDHSTICYESYDNSVSESVSLSEDNLDLITLQFQEFAVFPVHCPWVEVVNYNGESIAFGLSRNGSLYANSKLLAKGCTSFLVSPAHVIFTTTQHLLKFIHMGVAEELEVPSDDPERDERCRSIERGARLVTVMPTSLSLALQMPRGNLETIFPRALVLAGIRRSIAKKKYKSAFLACRNQRVDMNILHDHAPQQFMENIDLFINQIKRPEHIDLFLSQLREEDVSQMMYKETIRTSKLDIGSAPGASLNSIGAVPQSSSPTSKVNRICDAFLDALQGRESTHIQNIISAHVCKSPPDLDAGLLVVGGLRVSKPELAEKAVEHICFLADVNRLYDNALGLYDLELALLVAQQSQKDPREYLPFLQKHQEMSDLRRKFSIDNHLGRHTKALLHLRELKAFDEFTAYTVKYELYKDALSLCRYDEKDLSQIMRLYADFLSNNSKFKEAGITYEYLSDYTSASEAYQRAHLWRESLSCAMAVPFSESQLRTLADLLAEDLAESKDYYAAATIYLDHLSDIETASRTFCRGYHFAEATRVLGLHRRQDLVESVIDVGLAEGLASTTELLSDCKGQIAAQVPRIRELRVKKTEDPLAFFEGADPSGADIPDNVSLAPSDTSTARSSLFTRYTNRTGTVDTSATRKTSKNRRREERKRARGKKGSVYEEEYLVNSVGRLIERVSSVRDEVQRLVEGLLRRGMRERALAVEQLMSDVVTACETCIPEVFELGITGTFSSTTGAWGGAANSGDGRDQQQQQAHQKNDDPANPDAAYRPTGADGVFWESLEERKAKKDPPVIKSFERLSLLGA</sequence>
<keyword evidence="12" id="KW-0418">Kinase</keyword>
<feature type="domain" description="ELP1 first N-terminal beta-propeller" evidence="7">
    <location>
        <begin position="1"/>
        <end position="371"/>
    </location>
</feature>
<name>A0A165J594_XYLHT</name>
<evidence type="ECO:0000256" key="3">
    <source>
        <dbReference type="ARBA" id="ARBA00022490"/>
    </source>
</evidence>
<proteinExistence type="inferred from homology"/>
<dbReference type="OMA" id="WRESLYC"/>
<evidence type="ECO:0000256" key="5">
    <source>
        <dbReference type="PIRNR" id="PIRNR017233"/>
    </source>
</evidence>
<evidence type="ECO:0000256" key="2">
    <source>
        <dbReference type="ARBA" id="ARBA00006086"/>
    </source>
</evidence>
<dbReference type="Pfam" id="PF04762">
    <property type="entry name" value="Beta-prop_ELP1_1st"/>
    <property type="match status" value="1"/>
</dbReference>
<dbReference type="InterPro" id="IPR056169">
    <property type="entry name" value="HB_ELP1"/>
</dbReference>
<comment type="function">
    <text evidence="5">Component of the elongator complex which is required for multiple tRNA modifications, including mcm5U (5-methoxycarbonylmethyl uridine), mcm5s2U (5-methoxycarbonylmethyl-2-thiouridine), and ncm5U (5-carbamoylmethyl uridine). The elongator complex catalyzes formation of carboxymethyluridine in the wobble base at position 34 in tRNAs.</text>
</comment>
<keyword evidence="13" id="KW-1185">Reference proteome</keyword>
<evidence type="ECO:0000313" key="12">
    <source>
        <dbReference type="EMBL" id="KZF25746.1"/>
    </source>
</evidence>
<dbReference type="InterPro" id="IPR006849">
    <property type="entry name" value="Elp1"/>
</dbReference>
<evidence type="ECO:0000256" key="1">
    <source>
        <dbReference type="ARBA" id="ARBA00005043"/>
    </source>
</evidence>
<dbReference type="GO" id="GO:0005634">
    <property type="term" value="C:nucleus"/>
    <property type="evidence" value="ECO:0007669"/>
    <property type="project" value="UniProtKB-SubCell"/>
</dbReference>
<comment type="pathway">
    <text evidence="1">tRNA modification; 5-methoxycarbonylmethyl-2-thiouridine-tRNA biosynthesis.</text>
</comment>
<evidence type="ECO:0000256" key="6">
    <source>
        <dbReference type="SAM" id="MobiDB-lite"/>
    </source>
</evidence>
<evidence type="ECO:0000313" key="13">
    <source>
        <dbReference type="Proteomes" id="UP000076632"/>
    </source>
</evidence>
<accession>A0A165J594</accession>
<comment type="similarity">
    <text evidence="2 5">Belongs to the ELP1/IKA1 family.</text>
</comment>
<comment type="subcellular location">
    <subcellularLocation>
        <location evidence="5">Cytoplasm</location>
    </subcellularLocation>
    <subcellularLocation>
        <location evidence="5">Nucleus</location>
    </subcellularLocation>
</comment>
<evidence type="ECO:0000259" key="9">
    <source>
        <dbReference type="Pfam" id="PF23878"/>
    </source>
</evidence>
<keyword evidence="4" id="KW-0819">tRNA processing</keyword>
<feature type="domain" description="ELP1 TPR" evidence="9">
    <location>
        <begin position="915"/>
        <end position="1075"/>
    </location>
</feature>
<dbReference type="PIRSF" id="PIRSF017233">
    <property type="entry name" value="IKAP"/>
    <property type="match status" value="1"/>
</dbReference>
<evidence type="ECO:0000259" key="11">
    <source>
        <dbReference type="Pfam" id="PF23936"/>
    </source>
</evidence>
<keyword evidence="12" id="KW-0808">Transferase</keyword>
<dbReference type="PANTHER" id="PTHR12747">
    <property type="entry name" value="ELONGATOR COMPLEX PROTEIN 1"/>
    <property type="match status" value="1"/>
</dbReference>
<evidence type="ECO:0000259" key="7">
    <source>
        <dbReference type="Pfam" id="PF04762"/>
    </source>
</evidence>
<dbReference type="InterPro" id="IPR056167">
    <property type="entry name" value="A-sol_ELP1"/>
</dbReference>
<dbReference type="InterPro" id="IPR056164">
    <property type="entry name" value="Beta-prop_ELP1_1st"/>
</dbReference>
<feature type="region of interest" description="Disordered" evidence="6">
    <location>
        <begin position="1169"/>
        <end position="1198"/>
    </location>
</feature>
<dbReference type="GO" id="GO:0000049">
    <property type="term" value="F:tRNA binding"/>
    <property type="evidence" value="ECO:0007669"/>
    <property type="project" value="EnsemblFungi"/>
</dbReference>
<dbReference type="FunCoup" id="A0A165J594">
    <property type="interactions" value="1034"/>
</dbReference>
<feature type="domain" description="ELP1 three-helical bundle" evidence="11">
    <location>
        <begin position="1084"/>
        <end position="1261"/>
    </location>
</feature>
<evidence type="ECO:0000259" key="10">
    <source>
        <dbReference type="Pfam" id="PF23925"/>
    </source>
</evidence>
<dbReference type="RefSeq" id="XP_018191301.1">
    <property type="nucleotide sequence ID" value="XM_018330171.1"/>
</dbReference>
<dbReference type="GO" id="GO:0006357">
    <property type="term" value="P:regulation of transcription by RNA polymerase II"/>
    <property type="evidence" value="ECO:0007669"/>
    <property type="project" value="EnsemblFungi"/>
</dbReference>
<feature type="domain" description="ELP1 N-terminal second beta-propeller" evidence="8">
    <location>
        <begin position="409"/>
        <end position="671"/>
    </location>
</feature>
<dbReference type="EMBL" id="KV407455">
    <property type="protein sequence ID" value="KZF25746.1"/>
    <property type="molecule type" value="Genomic_DNA"/>
</dbReference>
<dbReference type="GO" id="GO:0016301">
    <property type="term" value="F:kinase activity"/>
    <property type="evidence" value="ECO:0007669"/>
    <property type="project" value="UniProtKB-KW"/>
</dbReference>
<dbReference type="Pfam" id="PF23925">
    <property type="entry name" value="A-sol_ELP1"/>
    <property type="match status" value="1"/>
</dbReference>
<dbReference type="Pfam" id="PF23936">
    <property type="entry name" value="HB_ELP1"/>
    <property type="match status" value="1"/>
</dbReference>
<dbReference type="Pfam" id="PF23797">
    <property type="entry name" value="Beta-prop_ELP1_2nd"/>
    <property type="match status" value="1"/>
</dbReference>
<dbReference type="Pfam" id="PF23878">
    <property type="entry name" value="TPR_ELP1"/>
    <property type="match status" value="1"/>
</dbReference>
<dbReference type="InterPro" id="IPR056165">
    <property type="entry name" value="Beta-prop_ELP1_2nd"/>
</dbReference>
<dbReference type="GO" id="GO:0033588">
    <property type="term" value="C:elongator holoenzyme complex"/>
    <property type="evidence" value="ECO:0007669"/>
    <property type="project" value="EnsemblFungi"/>
</dbReference>
<gene>
    <name evidence="12" type="ORF">L228DRAFT_218071</name>
</gene>
<organism evidence="12 13">
    <name type="scientific">Xylona heveae (strain CBS 132557 / TC161)</name>
    <dbReference type="NCBI Taxonomy" id="1328760"/>
    <lineage>
        <taxon>Eukaryota</taxon>
        <taxon>Fungi</taxon>
        <taxon>Dikarya</taxon>
        <taxon>Ascomycota</taxon>
        <taxon>Pezizomycotina</taxon>
        <taxon>Xylonomycetes</taxon>
        <taxon>Xylonales</taxon>
        <taxon>Xylonaceae</taxon>
        <taxon>Xylona</taxon>
    </lineage>
</organism>
<dbReference type="GO" id="GO:0005829">
    <property type="term" value="C:cytosol"/>
    <property type="evidence" value="ECO:0007669"/>
    <property type="project" value="TreeGrafter"/>
</dbReference>
<feature type="domain" description="ELP1 alpha-solenoid" evidence="10">
    <location>
        <begin position="695"/>
        <end position="906"/>
    </location>
</feature>
<dbReference type="GO" id="GO:0042802">
    <property type="term" value="F:identical protein binding"/>
    <property type="evidence" value="ECO:0007669"/>
    <property type="project" value="EnsemblFungi"/>
</dbReference>
<reference evidence="12 13" key="1">
    <citation type="journal article" date="2016" name="Fungal Biol.">
        <title>The genome of Xylona heveae provides a window into fungal endophytism.</title>
        <authorList>
            <person name="Gazis R."/>
            <person name="Kuo A."/>
            <person name="Riley R."/>
            <person name="LaButti K."/>
            <person name="Lipzen A."/>
            <person name="Lin J."/>
            <person name="Amirebrahimi M."/>
            <person name="Hesse C.N."/>
            <person name="Spatafora J.W."/>
            <person name="Henrissat B."/>
            <person name="Hainaut M."/>
            <person name="Grigoriev I.V."/>
            <person name="Hibbett D.S."/>
        </authorList>
    </citation>
    <scope>NUCLEOTIDE SEQUENCE [LARGE SCALE GENOMIC DNA]</scope>
    <source>
        <strain evidence="12 13">TC161</strain>
    </source>
</reference>
<dbReference type="OrthoDB" id="40048at2759"/>
<keyword evidence="5" id="KW-0539">Nucleus</keyword>
<dbReference type="InterPro" id="IPR056166">
    <property type="entry name" value="TPR_ELP1"/>
</dbReference>
<dbReference type="Proteomes" id="UP000076632">
    <property type="component" value="Unassembled WGS sequence"/>
</dbReference>
<dbReference type="GeneID" id="28895308"/>